<keyword evidence="2" id="KW-1185">Reference proteome</keyword>
<dbReference type="Proteomes" id="UP000028623">
    <property type="component" value="Unassembled WGS sequence"/>
</dbReference>
<proteinExistence type="predicted"/>
<accession>A0A085BLJ2</accession>
<dbReference type="eggNOG" id="ENOG5030QGR">
    <property type="taxonomic scope" value="Bacteria"/>
</dbReference>
<dbReference type="EMBL" id="JPLY01000001">
    <property type="protein sequence ID" value="KFC23337.1"/>
    <property type="molecule type" value="Genomic_DNA"/>
</dbReference>
<reference evidence="1 2" key="1">
    <citation type="submission" date="2014-07" db="EMBL/GenBank/DDBJ databases">
        <title>Epilithonimonas lactis LMG 22401 Genome.</title>
        <authorList>
            <person name="Pipes S.E."/>
            <person name="Stropko S.J."/>
        </authorList>
    </citation>
    <scope>NUCLEOTIDE SEQUENCE [LARGE SCALE GENOMIC DNA]</scope>
    <source>
        <strain evidence="1 2">LMG 24401</strain>
    </source>
</reference>
<dbReference type="AlphaFoldDB" id="A0A085BLJ2"/>
<protein>
    <submittedName>
        <fullName evidence="1">Uncharacterized protein</fullName>
    </submittedName>
</protein>
<dbReference type="RefSeq" id="WP_034973098.1">
    <property type="nucleotide sequence ID" value="NZ_FOFI01000002.1"/>
</dbReference>
<dbReference type="PROSITE" id="PS51257">
    <property type="entry name" value="PROKAR_LIPOPROTEIN"/>
    <property type="match status" value="1"/>
</dbReference>
<evidence type="ECO:0000313" key="1">
    <source>
        <dbReference type="EMBL" id="KFC23337.1"/>
    </source>
</evidence>
<dbReference type="OrthoDB" id="1259196at2"/>
<gene>
    <name evidence="1" type="ORF">IO89_01755</name>
</gene>
<comment type="caution">
    <text evidence="1">The sequence shown here is derived from an EMBL/GenBank/DDBJ whole genome shotgun (WGS) entry which is preliminary data.</text>
</comment>
<dbReference type="STRING" id="421072.SAMN04488097_1311"/>
<sequence>MKKVTLILILASIASCIGTHRIDVWKTMTIAPGDSIVLQKLKAPATLEIKNLSPATVNLVSELNMPKTIIANSQLNYRLPKKSRLIMENPNSDSVSIHLHYSSSRPILINNKELR</sequence>
<evidence type="ECO:0000313" key="2">
    <source>
        <dbReference type="Proteomes" id="UP000028623"/>
    </source>
</evidence>
<name>A0A085BLJ2_9FLAO</name>
<organism evidence="1 2">
    <name type="scientific">Epilithonimonas lactis</name>
    <dbReference type="NCBI Taxonomy" id="421072"/>
    <lineage>
        <taxon>Bacteria</taxon>
        <taxon>Pseudomonadati</taxon>
        <taxon>Bacteroidota</taxon>
        <taxon>Flavobacteriia</taxon>
        <taxon>Flavobacteriales</taxon>
        <taxon>Weeksellaceae</taxon>
        <taxon>Chryseobacterium group</taxon>
        <taxon>Epilithonimonas</taxon>
    </lineage>
</organism>